<accession>A0A4U2YHC6</accession>
<protein>
    <submittedName>
        <fullName evidence="1">Helix-turn-helix transcriptional regulator</fullName>
    </submittedName>
</protein>
<dbReference type="Gene3D" id="1.10.260.40">
    <property type="entry name" value="lambda repressor-like DNA-binding domains"/>
    <property type="match status" value="1"/>
</dbReference>
<dbReference type="RefSeq" id="WP_107896249.1">
    <property type="nucleotide sequence ID" value="NZ_PYWM01000018.1"/>
</dbReference>
<evidence type="ECO:0000313" key="1">
    <source>
        <dbReference type="EMBL" id="TKI59642.1"/>
    </source>
</evidence>
<dbReference type="SUPFAM" id="SSF47413">
    <property type="entry name" value="lambda repressor-like DNA-binding domains"/>
    <property type="match status" value="1"/>
</dbReference>
<dbReference type="AlphaFoldDB" id="A0A4U2YHC6"/>
<dbReference type="CDD" id="cd00093">
    <property type="entry name" value="HTH_XRE"/>
    <property type="match status" value="1"/>
</dbReference>
<dbReference type="Proteomes" id="UP000308744">
    <property type="component" value="Unassembled WGS sequence"/>
</dbReference>
<organism evidence="1 2">
    <name type="scientific">Lysinibacillus mangiferihumi</name>
    <dbReference type="NCBI Taxonomy" id="1130819"/>
    <lineage>
        <taxon>Bacteria</taxon>
        <taxon>Bacillati</taxon>
        <taxon>Bacillota</taxon>
        <taxon>Bacilli</taxon>
        <taxon>Bacillales</taxon>
        <taxon>Bacillaceae</taxon>
        <taxon>Lysinibacillus</taxon>
    </lineage>
</organism>
<dbReference type="InterPro" id="IPR001387">
    <property type="entry name" value="Cro/C1-type_HTH"/>
</dbReference>
<reference evidence="1 2" key="1">
    <citation type="submission" date="2019-04" db="EMBL/GenBank/DDBJ databases">
        <title>Lysinibacillus genome sequencing.</title>
        <authorList>
            <person name="Dunlap C."/>
        </authorList>
    </citation>
    <scope>NUCLEOTIDE SEQUENCE [LARGE SCALE GENOMIC DNA]</scope>
    <source>
        <strain evidence="1 2">CCTCC AB 2010389</strain>
    </source>
</reference>
<sequence length="72" mass="8236">MNKPYPNLEAEMARCGIKQKDIAELLKKRTATISEKMNGKSKFDIDEAYAIKKAFFPNCMLDYLFSREAVVA</sequence>
<gene>
    <name evidence="1" type="ORF">FC756_20675</name>
</gene>
<keyword evidence="2" id="KW-1185">Reference proteome</keyword>
<name>A0A4U2YHC6_9BACI</name>
<dbReference type="InterPro" id="IPR010982">
    <property type="entry name" value="Lambda_DNA-bd_dom_sf"/>
</dbReference>
<comment type="caution">
    <text evidence="1">The sequence shown here is derived from an EMBL/GenBank/DDBJ whole genome shotgun (WGS) entry which is preliminary data.</text>
</comment>
<dbReference type="EMBL" id="SZPU01000091">
    <property type="protein sequence ID" value="TKI59642.1"/>
    <property type="molecule type" value="Genomic_DNA"/>
</dbReference>
<evidence type="ECO:0000313" key="2">
    <source>
        <dbReference type="Proteomes" id="UP000308744"/>
    </source>
</evidence>
<proteinExistence type="predicted"/>
<dbReference type="GO" id="GO:0003677">
    <property type="term" value="F:DNA binding"/>
    <property type="evidence" value="ECO:0007669"/>
    <property type="project" value="InterPro"/>
</dbReference>